<reference evidence="1" key="2">
    <citation type="submission" date="2023-06" db="EMBL/GenBank/DDBJ databases">
        <authorList>
            <consortium name="Lawrence Berkeley National Laboratory"/>
            <person name="Haridas S."/>
            <person name="Hensen N."/>
            <person name="Bonometti L."/>
            <person name="Westerberg I."/>
            <person name="Brannstrom I.O."/>
            <person name="Guillou S."/>
            <person name="Cros-Aarteil S."/>
            <person name="Calhoun S."/>
            <person name="Kuo A."/>
            <person name="Mondo S."/>
            <person name="Pangilinan J."/>
            <person name="Riley R."/>
            <person name="Labutti K."/>
            <person name="Andreopoulos B."/>
            <person name="Lipzen A."/>
            <person name="Chen C."/>
            <person name="Yanf M."/>
            <person name="Daum C."/>
            <person name="Ng V."/>
            <person name="Clum A."/>
            <person name="Steindorff A."/>
            <person name="Ohm R."/>
            <person name="Martin F."/>
            <person name="Silar P."/>
            <person name="Natvig D."/>
            <person name="Lalanne C."/>
            <person name="Gautier V."/>
            <person name="Ament-Velasquez S.L."/>
            <person name="Kruys A."/>
            <person name="Hutchinson M.I."/>
            <person name="Powell A.J."/>
            <person name="Barry K."/>
            <person name="Miller A.N."/>
            <person name="Grigoriev I.V."/>
            <person name="Debuchy R."/>
            <person name="Gladieux P."/>
            <person name="Thoren M.H."/>
            <person name="Johannesson H."/>
        </authorList>
    </citation>
    <scope>NUCLEOTIDE SEQUENCE</scope>
    <source>
        <strain evidence="1">CBS 118394</strain>
    </source>
</reference>
<evidence type="ECO:0000313" key="1">
    <source>
        <dbReference type="EMBL" id="KAK3331322.1"/>
    </source>
</evidence>
<reference evidence="1" key="1">
    <citation type="journal article" date="2023" name="Mol. Phylogenet. Evol.">
        <title>Genome-scale phylogeny and comparative genomics of the fungal order Sordariales.</title>
        <authorList>
            <person name="Hensen N."/>
            <person name="Bonometti L."/>
            <person name="Westerberg I."/>
            <person name="Brannstrom I.O."/>
            <person name="Guillou S."/>
            <person name="Cros-Aarteil S."/>
            <person name="Calhoun S."/>
            <person name="Haridas S."/>
            <person name="Kuo A."/>
            <person name="Mondo S."/>
            <person name="Pangilinan J."/>
            <person name="Riley R."/>
            <person name="LaButti K."/>
            <person name="Andreopoulos B."/>
            <person name="Lipzen A."/>
            <person name="Chen C."/>
            <person name="Yan M."/>
            <person name="Daum C."/>
            <person name="Ng V."/>
            <person name="Clum A."/>
            <person name="Steindorff A."/>
            <person name="Ohm R.A."/>
            <person name="Martin F."/>
            <person name="Silar P."/>
            <person name="Natvig D.O."/>
            <person name="Lalanne C."/>
            <person name="Gautier V."/>
            <person name="Ament-Velasquez S.L."/>
            <person name="Kruys A."/>
            <person name="Hutchinson M.I."/>
            <person name="Powell A.J."/>
            <person name="Barry K."/>
            <person name="Miller A.N."/>
            <person name="Grigoriev I.V."/>
            <person name="Debuchy R."/>
            <person name="Gladieux P."/>
            <person name="Hiltunen Thoren M."/>
            <person name="Johannesson H."/>
        </authorList>
    </citation>
    <scope>NUCLEOTIDE SEQUENCE</scope>
    <source>
        <strain evidence="1">CBS 118394</strain>
    </source>
</reference>
<dbReference type="EMBL" id="JAUEDM010000001">
    <property type="protein sequence ID" value="KAK3331322.1"/>
    <property type="molecule type" value="Genomic_DNA"/>
</dbReference>
<dbReference type="Proteomes" id="UP001283341">
    <property type="component" value="Unassembled WGS sequence"/>
</dbReference>
<proteinExistence type="predicted"/>
<name>A0AAE0MG55_9PEZI</name>
<keyword evidence="2" id="KW-1185">Reference proteome</keyword>
<protein>
    <submittedName>
        <fullName evidence="1">Uncharacterized protein</fullName>
    </submittedName>
</protein>
<sequence length="297" mass="34875">MLRLYRFSKNTKLQRRIEEIDYRFDDFSADRQLAYEEYLVLDDDDRTDEYTKLQQYKAYAEWRQRQGRGADEGARVSRAVHILGQHHRQQPGLEHHQVERAHPRRILPQEKDAQWNLPQMGSFLTFFRSVQELRVGLDLCESRKCLGDNMHPLGIFNFKRDDRCLSLERSGLDRPAFVMPRLKKLTLQSVDWEGYKFIQLLRVHNKTVTHVIFFSCHACQSGWVQPDPCPRRFGLCQSGARRVRSTGSWQRPRAWFLTPGSRSFVGSGGPIEENTEEGRNFTARCSYRVSRPETPVL</sequence>
<dbReference type="AlphaFoldDB" id="A0AAE0MG55"/>
<evidence type="ECO:0000313" key="2">
    <source>
        <dbReference type="Proteomes" id="UP001283341"/>
    </source>
</evidence>
<accession>A0AAE0MG55</accession>
<organism evidence="1 2">
    <name type="scientific">Apodospora peruviana</name>
    <dbReference type="NCBI Taxonomy" id="516989"/>
    <lineage>
        <taxon>Eukaryota</taxon>
        <taxon>Fungi</taxon>
        <taxon>Dikarya</taxon>
        <taxon>Ascomycota</taxon>
        <taxon>Pezizomycotina</taxon>
        <taxon>Sordariomycetes</taxon>
        <taxon>Sordariomycetidae</taxon>
        <taxon>Sordariales</taxon>
        <taxon>Lasiosphaeriaceae</taxon>
        <taxon>Apodospora</taxon>
    </lineage>
</organism>
<comment type="caution">
    <text evidence="1">The sequence shown here is derived from an EMBL/GenBank/DDBJ whole genome shotgun (WGS) entry which is preliminary data.</text>
</comment>
<gene>
    <name evidence="1" type="ORF">B0H66DRAFT_613594</name>
</gene>